<evidence type="ECO:0000313" key="1">
    <source>
        <dbReference type="EMBL" id="OGY91811.1"/>
    </source>
</evidence>
<dbReference type="EMBL" id="MHKO01000036">
    <property type="protein sequence ID" value="OGY91811.1"/>
    <property type="molecule type" value="Genomic_DNA"/>
</dbReference>
<protein>
    <submittedName>
        <fullName evidence="1">Uncharacterized protein</fullName>
    </submittedName>
</protein>
<name>A0A1G2BRQ9_9BACT</name>
<accession>A0A1G2BRQ9</accession>
<gene>
    <name evidence="1" type="ORF">A3H70_04875</name>
</gene>
<comment type="caution">
    <text evidence="1">The sequence shown here is derived from an EMBL/GenBank/DDBJ whole genome shotgun (WGS) entry which is preliminary data.</text>
</comment>
<sequence length="105" mass="12451">MKNHKDQPITQKYLNKKFDDFALIVKGGFDNTATKEELKQLATKDELVAMETRLNKKINNLNEQVTHYLELSDDRYLEIKGRLKTHEQWFNLIAKKLQLEFKAQN</sequence>
<organism evidence="1 2">
    <name type="scientific">Candidatus Komeilibacteria bacterium RIFCSPLOWO2_02_FULL_48_11</name>
    <dbReference type="NCBI Taxonomy" id="1798553"/>
    <lineage>
        <taxon>Bacteria</taxon>
        <taxon>Candidatus Komeiliibacteriota</taxon>
    </lineage>
</organism>
<reference evidence="1 2" key="1">
    <citation type="journal article" date="2016" name="Nat. Commun.">
        <title>Thousands of microbial genomes shed light on interconnected biogeochemical processes in an aquifer system.</title>
        <authorList>
            <person name="Anantharaman K."/>
            <person name="Brown C.T."/>
            <person name="Hug L.A."/>
            <person name="Sharon I."/>
            <person name="Castelle C.J."/>
            <person name="Probst A.J."/>
            <person name="Thomas B.C."/>
            <person name="Singh A."/>
            <person name="Wilkins M.J."/>
            <person name="Karaoz U."/>
            <person name="Brodie E.L."/>
            <person name="Williams K.H."/>
            <person name="Hubbard S.S."/>
            <person name="Banfield J.F."/>
        </authorList>
    </citation>
    <scope>NUCLEOTIDE SEQUENCE [LARGE SCALE GENOMIC DNA]</scope>
</reference>
<dbReference type="AlphaFoldDB" id="A0A1G2BRQ9"/>
<dbReference type="Proteomes" id="UP000178109">
    <property type="component" value="Unassembled WGS sequence"/>
</dbReference>
<evidence type="ECO:0000313" key="2">
    <source>
        <dbReference type="Proteomes" id="UP000178109"/>
    </source>
</evidence>
<proteinExistence type="predicted"/>